<dbReference type="AlphaFoldDB" id="A0A8W7PJL2"/>
<dbReference type="InterPro" id="IPR038606">
    <property type="entry name" value="To_sf"/>
</dbReference>
<dbReference type="PANTHER" id="PTHR11008">
    <property type="entry name" value="PROTEIN TAKEOUT-LIKE PROTEIN"/>
    <property type="match status" value="1"/>
</dbReference>
<protein>
    <submittedName>
        <fullName evidence="3">Uncharacterized protein</fullName>
    </submittedName>
</protein>
<accession>A0A8W7PJL2</accession>
<evidence type="ECO:0000256" key="1">
    <source>
        <dbReference type="SAM" id="MobiDB-lite"/>
    </source>
</evidence>
<dbReference type="EnsemblMetazoa" id="ACOM032906-RA">
    <property type="protein sequence ID" value="ACOM032906-PA.1"/>
    <property type="gene ID" value="ACOM032906"/>
</dbReference>
<keyword evidence="2" id="KW-1133">Transmembrane helix</keyword>
<proteinExistence type="predicted"/>
<keyword evidence="2" id="KW-0472">Membrane</keyword>
<evidence type="ECO:0000256" key="2">
    <source>
        <dbReference type="SAM" id="Phobius"/>
    </source>
</evidence>
<name>A0A8W7PJL2_ANOCL</name>
<feature type="region of interest" description="Disordered" evidence="1">
    <location>
        <begin position="1"/>
        <end position="52"/>
    </location>
</feature>
<dbReference type="Proteomes" id="UP000075882">
    <property type="component" value="Unassembled WGS sequence"/>
</dbReference>
<dbReference type="Pfam" id="PF06585">
    <property type="entry name" value="JHBP"/>
    <property type="match status" value="1"/>
</dbReference>
<dbReference type="Gene3D" id="3.15.10.30">
    <property type="entry name" value="Haemolymph juvenile hormone binding protein"/>
    <property type="match status" value="1"/>
</dbReference>
<keyword evidence="2" id="KW-0812">Transmembrane</keyword>
<sequence length="306" mass="35646">LNVQRNNARARTLGLETNRDKPRTDLQEFEGASVSTEEQKSRKKTKQTNRPKMEPRWSALGCCLLIVCWIGVQPASVAAFPRTGFEEFRCMRSSPSLNKCMEGAIQHYISHMYSGTISERTTVSSLDPLVLPDATLIENDEVVSTFTHRQTTGFRNMYITDVRSDISRLEFYFKFHIAAIDTRGSYHARLQARPEIAEWSQMTYSIRNSSIQLQLKGFNYEQDDRVYLKVNVTDWSQQIGDHTVGFRWFTMSGNYSQFSDRFEQIRGRDILPVVERDLVQSVRDRFQRLLNEILRLAPFERFFPTR</sequence>
<feature type="transmembrane region" description="Helical" evidence="2">
    <location>
        <begin position="57"/>
        <end position="80"/>
    </location>
</feature>
<dbReference type="VEuPathDB" id="VectorBase:ACON2_041638"/>
<dbReference type="GO" id="GO:0005615">
    <property type="term" value="C:extracellular space"/>
    <property type="evidence" value="ECO:0007669"/>
    <property type="project" value="TreeGrafter"/>
</dbReference>
<reference evidence="3" key="1">
    <citation type="submission" date="2022-08" db="UniProtKB">
        <authorList>
            <consortium name="EnsemblMetazoa"/>
        </authorList>
    </citation>
    <scope>IDENTIFICATION</scope>
</reference>
<dbReference type="InterPro" id="IPR010562">
    <property type="entry name" value="Haemolymph_juvenile_hormone-bd"/>
</dbReference>
<organism evidence="3">
    <name type="scientific">Anopheles coluzzii</name>
    <name type="common">African malaria mosquito</name>
    <dbReference type="NCBI Taxonomy" id="1518534"/>
    <lineage>
        <taxon>Eukaryota</taxon>
        <taxon>Metazoa</taxon>
        <taxon>Ecdysozoa</taxon>
        <taxon>Arthropoda</taxon>
        <taxon>Hexapoda</taxon>
        <taxon>Insecta</taxon>
        <taxon>Pterygota</taxon>
        <taxon>Neoptera</taxon>
        <taxon>Endopterygota</taxon>
        <taxon>Diptera</taxon>
        <taxon>Nematocera</taxon>
        <taxon>Culicoidea</taxon>
        <taxon>Culicidae</taxon>
        <taxon>Anophelinae</taxon>
        <taxon>Anopheles</taxon>
    </lineage>
</organism>
<evidence type="ECO:0000313" key="3">
    <source>
        <dbReference type="EnsemblMetazoa" id="ACOM032906-PA.1"/>
    </source>
</evidence>
<dbReference type="SMART" id="SM00700">
    <property type="entry name" value="JHBP"/>
    <property type="match status" value="1"/>
</dbReference>
<feature type="compositionally biased region" description="Basic and acidic residues" evidence="1">
    <location>
        <begin position="17"/>
        <end position="26"/>
    </location>
</feature>
<dbReference type="PANTHER" id="PTHR11008:SF39">
    <property type="entry name" value="CIRCADIAN CLOCK-CONTROLLED PROTEIN-LIKE PROTEIN"/>
    <property type="match status" value="1"/>
</dbReference>